<keyword evidence="1" id="KW-1133">Transmembrane helix</keyword>
<feature type="chain" id="PRO_5047231828" description="LPXTG cell wall anchor domain-containing protein" evidence="2">
    <location>
        <begin position="25"/>
        <end position="108"/>
    </location>
</feature>
<protein>
    <recommendedName>
        <fullName evidence="5">LPXTG cell wall anchor domain-containing protein</fullName>
    </recommendedName>
</protein>
<evidence type="ECO:0008006" key="5">
    <source>
        <dbReference type="Google" id="ProtNLM"/>
    </source>
</evidence>
<evidence type="ECO:0000256" key="2">
    <source>
        <dbReference type="SAM" id="SignalP"/>
    </source>
</evidence>
<gene>
    <name evidence="3" type="ORF">K4H28_15100</name>
</gene>
<sequence length="108" mass="11316">MLLRKFVSSALVFIGLGLAVSAQAAVVPAVGAMQGTAIFATNNGSLEQDLQPRILAGAGQTNIHPILGTPARPVANAKSTDDHTNFYAMLGLGLLGLMVARRKRYGRK</sequence>
<keyword evidence="4" id="KW-1185">Reference proteome</keyword>
<name>A0ABX8Z5H9_9NEIS</name>
<dbReference type="RefSeq" id="WP_221005963.1">
    <property type="nucleotide sequence ID" value="NZ_CP081150.1"/>
</dbReference>
<keyword evidence="2" id="KW-0732">Signal</keyword>
<dbReference type="Proteomes" id="UP000825679">
    <property type="component" value="Chromosome"/>
</dbReference>
<evidence type="ECO:0000313" key="4">
    <source>
        <dbReference type="Proteomes" id="UP000825679"/>
    </source>
</evidence>
<accession>A0ABX8Z5H9</accession>
<organism evidence="3 4">
    <name type="scientific">Deefgea tanakiae</name>
    <dbReference type="NCBI Taxonomy" id="2865840"/>
    <lineage>
        <taxon>Bacteria</taxon>
        <taxon>Pseudomonadati</taxon>
        <taxon>Pseudomonadota</taxon>
        <taxon>Betaproteobacteria</taxon>
        <taxon>Neisseriales</taxon>
        <taxon>Chitinibacteraceae</taxon>
        <taxon>Deefgea</taxon>
    </lineage>
</organism>
<proteinExistence type="predicted"/>
<keyword evidence="1" id="KW-0812">Transmembrane</keyword>
<evidence type="ECO:0000313" key="3">
    <source>
        <dbReference type="EMBL" id="QZA77582.1"/>
    </source>
</evidence>
<dbReference type="EMBL" id="CP081150">
    <property type="protein sequence ID" value="QZA77582.1"/>
    <property type="molecule type" value="Genomic_DNA"/>
</dbReference>
<reference evidence="3 4" key="1">
    <citation type="submission" date="2021-08" db="EMBL/GenBank/DDBJ databases">
        <title>complete genome sequencing of Deefgea sp. D25.</title>
        <authorList>
            <person name="Bae J.-W."/>
            <person name="Gim D.-H."/>
        </authorList>
    </citation>
    <scope>NUCLEOTIDE SEQUENCE [LARGE SCALE GENOMIC DNA]</scope>
    <source>
        <strain evidence="3 4">D25</strain>
    </source>
</reference>
<keyword evidence="1" id="KW-0472">Membrane</keyword>
<feature type="signal peptide" evidence="2">
    <location>
        <begin position="1"/>
        <end position="24"/>
    </location>
</feature>
<evidence type="ECO:0000256" key="1">
    <source>
        <dbReference type="SAM" id="Phobius"/>
    </source>
</evidence>
<feature type="transmembrane region" description="Helical" evidence="1">
    <location>
        <begin position="84"/>
        <end position="100"/>
    </location>
</feature>